<feature type="transmembrane region" description="Helical" evidence="1">
    <location>
        <begin position="12"/>
        <end position="31"/>
    </location>
</feature>
<proteinExistence type="predicted"/>
<dbReference type="EMBL" id="JAFMYU010000015">
    <property type="protein sequence ID" value="MBO0932810.1"/>
    <property type="molecule type" value="Genomic_DNA"/>
</dbReference>
<keyword evidence="3" id="KW-1185">Reference proteome</keyword>
<evidence type="ECO:0000256" key="1">
    <source>
        <dbReference type="SAM" id="Phobius"/>
    </source>
</evidence>
<dbReference type="Proteomes" id="UP000664795">
    <property type="component" value="Unassembled WGS sequence"/>
</dbReference>
<reference evidence="2 3" key="1">
    <citation type="submission" date="2021-03" db="EMBL/GenBank/DDBJ databases">
        <title>Fibrella sp. HMF5036 genome sequencing and assembly.</title>
        <authorList>
            <person name="Kang H."/>
            <person name="Kim H."/>
            <person name="Bae S."/>
            <person name="Joh K."/>
        </authorList>
    </citation>
    <scope>NUCLEOTIDE SEQUENCE [LARGE SCALE GENOMIC DNA]</scope>
    <source>
        <strain evidence="2 3">HMF5036</strain>
    </source>
</reference>
<feature type="transmembrane region" description="Helical" evidence="1">
    <location>
        <begin position="225"/>
        <end position="244"/>
    </location>
</feature>
<keyword evidence="1" id="KW-0812">Transmembrane</keyword>
<feature type="transmembrane region" description="Helical" evidence="1">
    <location>
        <begin position="327"/>
        <end position="349"/>
    </location>
</feature>
<feature type="transmembrane region" description="Helical" evidence="1">
    <location>
        <begin position="293"/>
        <end position="315"/>
    </location>
</feature>
<gene>
    <name evidence="2" type="ORF">J2I48_17500</name>
</gene>
<feature type="transmembrane region" description="Helical" evidence="1">
    <location>
        <begin position="91"/>
        <end position="111"/>
    </location>
</feature>
<name>A0A939G8A0_9BACT</name>
<feature type="transmembrane region" description="Helical" evidence="1">
    <location>
        <begin position="185"/>
        <end position="205"/>
    </location>
</feature>
<accession>A0A939G8A0</accession>
<keyword evidence="1" id="KW-1133">Transmembrane helix</keyword>
<organism evidence="2 3">
    <name type="scientific">Fibrella aquatilis</name>
    <dbReference type="NCBI Taxonomy" id="2817059"/>
    <lineage>
        <taxon>Bacteria</taxon>
        <taxon>Pseudomonadati</taxon>
        <taxon>Bacteroidota</taxon>
        <taxon>Cytophagia</taxon>
        <taxon>Cytophagales</taxon>
        <taxon>Spirosomataceae</taxon>
        <taxon>Fibrella</taxon>
    </lineage>
</organism>
<feature type="transmembrane region" description="Helical" evidence="1">
    <location>
        <begin position="51"/>
        <end position="70"/>
    </location>
</feature>
<feature type="transmembrane region" description="Helical" evidence="1">
    <location>
        <begin position="123"/>
        <end position="143"/>
    </location>
</feature>
<evidence type="ECO:0000313" key="3">
    <source>
        <dbReference type="Proteomes" id="UP000664795"/>
    </source>
</evidence>
<dbReference type="RefSeq" id="WP_207336777.1">
    <property type="nucleotide sequence ID" value="NZ_JAFMYU010000015.1"/>
</dbReference>
<dbReference type="AlphaFoldDB" id="A0A939G8A0"/>
<feature type="transmembrane region" description="Helical" evidence="1">
    <location>
        <begin position="265"/>
        <end position="287"/>
    </location>
</feature>
<protein>
    <submittedName>
        <fullName evidence="2">Uncharacterized protein</fullName>
    </submittedName>
</protein>
<keyword evidence="1" id="KW-0472">Membrane</keyword>
<sequence length="371" mass="42841">MKTILSKTVIIPYYRANAGLLTVVAVFAGSFMRAQEHIALATYAVHSGIMLLGYVGIWAVYTVFAARYACGVFRTYDLLQHLRLFPVQRRWWGLVQMQAALALPIIGYALFVVKTAINEAQSWAIYTTYLAIILLLISPLPLYEYVLRHPNPVSWLAGVGSKLRRRFTTPYSLFFVRYLLQQQPFLVASTKVGTCLVWVALFQLYATDHAHINFLRTPDYDVRLLGLAAMIVGLTHASIIYAHYQFEHQYLALYRNMPVSTRQRWFRYTGQFALLLLPEALLMIREWPVDQPVWAVLSVWIFAISLLSLQYGLLLRAHRPVRETMTYLYILLIVYFLLVMCRVPIWLIGGTTMGAGAWLFGRYYWRSAWEE</sequence>
<comment type="caution">
    <text evidence="2">The sequence shown here is derived from an EMBL/GenBank/DDBJ whole genome shotgun (WGS) entry which is preliminary data.</text>
</comment>
<evidence type="ECO:0000313" key="2">
    <source>
        <dbReference type="EMBL" id="MBO0932810.1"/>
    </source>
</evidence>